<dbReference type="InterPro" id="IPR051781">
    <property type="entry name" value="Metallo-dep_Hydrolase"/>
</dbReference>
<accession>A0ABV5TBM8</accession>
<dbReference type="RefSeq" id="WP_344746606.1">
    <property type="nucleotide sequence ID" value="NZ_BAAAWW010000099.1"/>
</dbReference>
<name>A0ABV5TBM8_9ACTN</name>
<dbReference type="Gene3D" id="3.20.20.140">
    <property type="entry name" value="Metal-dependent hydrolases"/>
    <property type="match status" value="1"/>
</dbReference>
<evidence type="ECO:0000313" key="2">
    <source>
        <dbReference type="EMBL" id="MFB9675535.1"/>
    </source>
</evidence>
<dbReference type="SUPFAM" id="SSF51556">
    <property type="entry name" value="Metallo-dependent hydrolases"/>
    <property type="match status" value="1"/>
</dbReference>
<dbReference type="InterPro" id="IPR006680">
    <property type="entry name" value="Amidohydro-rel"/>
</dbReference>
<protein>
    <submittedName>
        <fullName evidence="2">Amidohydrolase family protein</fullName>
    </submittedName>
</protein>
<dbReference type="Gene3D" id="2.30.40.10">
    <property type="entry name" value="Urease, subunit C, domain 1"/>
    <property type="match status" value="1"/>
</dbReference>
<dbReference type="PANTHER" id="PTHR43135:SF3">
    <property type="entry name" value="ALPHA-D-RIBOSE 1-METHYLPHOSPHONATE 5-TRIPHOSPHATE DIPHOSPHATASE"/>
    <property type="match status" value="1"/>
</dbReference>
<dbReference type="PANTHER" id="PTHR43135">
    <property type="entry name" value="ALPHA-D-RIBOSE 1-METHYLPHOSPHONATE 5-TRIPHOSPHATE DIPHOSPHATASE"/>
    <property type="match status" value="1"/>
</dbReference>
<organism evidence="2 3">
    <name type="scientific">Streptosporangium vulgare</name>
    <dbReference type="NCBI Taxonomy" id="46190"/>
    <lineage>
        <taxon>Bacteria</taxon>
        <taxon>Bacillati</taxon>
        <taxon>Actinomycetota</taxon>
        <taxon>Actinomycetes</taxon>
        <taxon>Streptosporangiales</taxon>
        <taxon>Streptosporangiaceae</taxon>
        <taxon>Streptosporangium</taxon>
    </lineage>
</organism>
<dbReference type="Proteomes" id="UP001589610">
    <property type="component" value="Unassembled WGS sequence"/>
</dbReference>
<feature type="domain" description="Amidohydrolase-related" evidence="1">
    <location>
        <begin position="54"/>
        <end position="391"/>
    </location>
</feature>
<evidence type="ECO:0000259" key="1">
    <source>
        <dbReference type="Pfam" id="PF01979"/>
    </source>
</evidence>
<sequence>MTPLAIHAGLMFDGTDLSGPTTVFVENGRITGVDTTGALPLDGVDLIDLGADTFLMPGLVDPHVHLGFDAGLDPVAAFIAADDAELLARMRTAADRALRAGITTVRDLGDRGYLALALSAESERRPAGGPEILAAGPPITTPGGHCHFMGGAAEGAIALRAAVRERHERGCAVVKIMLSGGNMTPGSPPPHESQYSSADLRVVVDEAHRLGLPVAAHAHGTQAIRDALAAGVDSIEHATFVTADGVDADPALLAAIAESDTFVSVTIGVVPGDSPLVLPPEVAKRVEAVHEALRTLYKLGARIVLGTDAGIMPVKPHDVLPYAIAQFTAEGPSPLEALTAATGLAARACGVSGRKGRIAVGADADLLAVTGNPLDDLDRLRDVQAVFRAGVRVR</sequence>
<reference evidence="2 3" key="1">
    <citation type="submission" date="2024-09" db="EMBL/GenBank/DDBJ databases">
        <authorList>
            <person name="Sun Q."/>
            <person name="Mori K."/>
        </authorList>
    </citation>
    <scope>NUCLEOTIDE SEQUENCE [LARGE SCALE GENOMIC DNA]</scope>
    <source>
        <strain evidence="2 3">JCM 3028</strain>
    </source>
</reference>
<dbReference type="InterPro" id="IPR032466">
    <property type="entry name" value="Metal_Hydrolase"/>
</dbReference>
<dbReference type="InterPro" id="IPR011059">
    <property type="entry name" value="Metal-dep_hydrolase_composite"/>
</dbReference>
<comment type="caution">
    <text evidence="2">The sequence shown here is derived from an EMBL/GenBank/DDBJ whole genome shotgun (WGS) entry which is preliminary data.</text>
</comment>
<evidence type="ECO:0000313" key="3">
    <source>
        <dbReference type="Proteomes" id="UP001589610"/>
    </source>
</evidence>
<keyword evidence="3" id="KW-1185">Reference proteome</keyword>
<dbReference type="EMBL" id="JBHMBS010000003">
    <property type="protein sequence ID" value="MFB9675535.1"/>
    <property type="molecule type" value="Genomic_DNA"/>
</dbReference>
<gene>
    <name evidence="2" type="ORF">ACFFRH_08570</name>
</gene>
<proteinExistence type="predicted"/>
<dbReference type="Pfam" id="PF01979">
    <property type="entry name" value="Amidohydro_1"/>
    <property type="match status" value="1"/>
</dbReference>
<dbReference type="SUPFAM" id="SSF51338">
    <property type="entry name" value="Composite domain of metallo-dependent hydrolases"/>
    <property type="match status" value="1"/>
</dbReference>